<dbReference type="Proteomes" id="UP000630149">
    <property type="component" value="Unassembled WGS sequence"/>
</dbReference>
<keyword evidence="4" id="KW-1185">Reference proteome</keyword>
<dbReference type="EMBL" id="BMOB01000006">
    <property type="protein sequence ID" value="GGI87316.1"/>
    <property type="molecule type" value="Genomic_DNA"/>
</dbReference>
<proteinExistence type="predicted"/>
<reference evidence="3" key="2">
    <citation type="submission" date="2020-09" db="EMBL/GenBank/DDBJ databases">
        <authorList>
            <person name="Sun Q."/>
            <person name="Ohkuma M."/>
        </authorList>
    </citation>
    <scope>NUCLEOTIDE SEQUENCE</scope>
    <source>
        <strain evidence="3">JCM 13919</strain>
    </source>
</reference>
<dbReference type="OrthoDB" id="5417572at2"/>
<dbReference type="NCBIfam" id="NF033652">
    <property type="entry name" value="LbtU_sider_porin"/>
    <property type="match status" value="1"/>
</dbReference>
<dbReference type="AlphaFoldDB" id="A0A917NDI7"/>
<feature type="region of interest" description="Disordered" evidence="1">
    <location>
        <begin position="50"/>
        <end position="90"/>
    </location>
</feature>
<sequence>MKHKALIVVMAVCSFQIFAATEQEKLQLEVQRLQQQTKALQSQIERLNRKMNQNSRRQTAKIAKTKQTPSDTKVDPSPITSKRTPTPAEPIHSSAVTVHSFDEHPESLGFYPTALIADHQVVTYIAGTPIVASPFLGSRPAFDGSDYIVNISSINRDIRLMQQRRRMYHAYEALGYPAPDLPIIALSGAVVPSGSVGRTYFRNTTSDWTLGTSELDVAAALNNMVEGYMALAYDDTPPLSNRQRISNSSVFLNMGFVNIGNLDKSPFYFTAGQLFVPYGRFSSAMISAPLTMMLARTKERPFILGYKSQTSTGPFAAVYGFKGDTTLGGSGVGGVNWGYIFGRGDISGEVGASFMSSINDASGMQFTGSVPGTTFGGFASITNGNEAVKKIPTVDVHGNISIDRYNFTAEWLGTTSRFRPQDLSFNGRGASPQAGQVEAGVTFMAFDKPSSVALGYQWSKNALALNIPKQRINGVFNTSIWKDTVESIEFRHDMDYKTNQFANGAAPSGVTNANTVGTGKSADTLLAQIGVYF</sequence>
<comment type="caution">
    <text evidence="3">The sequence shown here is derived from an EMBL/GenBank/DDBJ whole genome shotgun (WGS) entry which is preliminary data.</text>
</comment>
<gene>
    <name evidence="3" type="ORF">GCM10007966_15050</name>
</gene>
<keyword evidence="2" id="KW-0732">Signal</keyword>
<dbReference type="RefSeq" id="WP_131776915.1">
    <property type="nucleotide sequence ID" value="NZ_BMOB01000006.1"/>
</dbReference>
<feature type="chain" id="PRO_5036758180" evidence="2">
    <location>
        <begin position="20"/>
        <end position="533"/>
    </location>
</feature>
<evidence type="ECO:0000256" key="1">
    <source>
        <dbReference type="SAM" id="MobiDB-lite"/>
    </source>
</evidence>
<protein>
    <submittedName>
        <fullName evidence="3">UPF0422 protein</fullName>
    </submittedName>
</protein>
<evidence type="ECO:0000256" key="2">
    <source>
        <dbReference type="SAM" id="SignalP"/>
    </source>
</evidence>
<organism evidence="3 4">
    <name type="scientific">Legionella impletisoli</name>
    <dbReference type="NCBI Taxonomy" id="343510"/>
    <lineage>
        <taxon>Bacteria</taxon>
        <taxon>Pseudomonadati</taxon>
        <taxon>Pseudomonadota</taxon>
        <taxon>Gammaproteobacteria</taxon>
        <taxon>Legionellales</taxon>
        <taxon>Legionellaceae</taxon>
        <taxon>Legionella</taxon>
    </lineage>
</organism>
<reference evidence="3" key="1">
    <citation type="journal article" date="2014" name="Int. J. Syst. Evol. Microbiol.">
        <title>Complete genome sequence of Corynebacterium casei LMG S-19264T (=DSM 44701T), isolated from a smear-ripened cheese.</title>
        <authorList>
            <consortium name="US DOE Joint Genome Institute (JGI-PGF)"/>
            <person name="Walter F."/>
            <person name="Albersmeier A."/>
            <person name="Kalinowski J."/>
            <person name="Ruckert C."/>
        </authorList>
    </citation>
    <scope>NUCLEOTIDE SEQUENCE</scope>
    <source>
        <strain evidence="3">JCM 13919</strain>
    </source>
</reference>
<evidence type="ECO:0000313" key="3">
    <source>
        <dbReference type="EMBL" id="GGI87316.1"/>
    </source>
</evidence>
<evidence type="ECO:0000313" key="4">
    <source>
        <dbReference type="Proteomes" id="UP000630149"/>
    </source>
</evidence>
<accession>A0A917NDI7</accession>
<name>A0A917NDI7_9GAMM</name>
<feature type="signal peptide" evidence="2">
    <location>
        <begin position="1"/>
        <end position="19"/>
    </location>
</feature>